<accession>A0AAT9G8I2</accession>
<protein>
    <recommendedName>
        <fullName evidence="1">Bacteriophage phiJL001 Gp84 C-terminal domain-containing protein</fullName>
    </recommendedName>
</protein>
<name>A0AAT9G8I2_9RICK</name>
<evidence type="ECO:0000313" key="2">
    <source>
        <dbReference type="EMBL" id="BFD46121.1"/>
    </source>
</evidence>
<reference evidence="2" key="1">
    <citation type="submission" date="2024-01" db="EMBL/GenBank/DDBJ databases">
        <title>Sequencing the genomes of a sandfly, Sergentomyia squamirostris, and its two endosymbionts.</title>
        <authorList>
            <person name="Itokawa K."/>
            <person name="Sanjoba C."/>
        </authorList>
    </citation>
    <scope>NUCLEOTIDE SEQUENCE</scope>
    <source>
        <strain evidence="2">RiSSQ</strain>
    </source>
</reference>
<sequence length="265" mass="30400">MTVAENIDNPIAELQGFTYCFHIKLQDSLDLYLTESDRYLSIDNVIFIPNSGVTLKEGGFNDSAQNYIILEGVFENEGVKQHYDLTQAMVKIYVCFANSCRHFVTYRCITYTKRDLDFTLRLEPNIDVYNQSLLQSFSKNCRANFGDLKCKIDKTVYSQIYNIKEMFGRTMVISNLDKENGYFNYGDAILTDGQADVQFYSKILSHSENLITLDKTIPDSMKHNKTVLLTVGCDKKFTTCCNKFNNAVNFRGEPLIPDDNFIKVI</sequence>
<dbReference type="NCBIfam" id="TIGR02218">
    <property type="entry name" value="phg_TIGR02218"/>
    <property type="match status" value="1"/>
</dbReference>
<dbReference type="Pfam" id="PF09356">
    <property type="entry name" value="Phage_BR0599"/>
    <property type="match status" value="1"/>
</dbReference>
<dbReference type="InterPro" id="IPR011928">
    <property type="entry name" value="Phage_phiJL001_Gp84"/>
</dbReference>
<dbReference type="EMBL" id="AP029170">
    <property type="protein sequence ID" value="BFD46121.1"/>
    <property type="molecule type" value="Genomic_DNA"/>
</dbReference>
<evidence type="ECO:0000259" key="1">
    <source>
        <dbReference type="Pfam" id="PF09356"/>
    </source>
</evidence>
<dbReference type="InterPro" id="IPR018964">
    <property type="entry name" value="Phage_phiJL001_Gp84_C"/>
</dbReference>
<proteinExistence type="predicted"/>
<dbReference type="Pfam" id="PF09931">
    <property type="entry name" value="Phage_phiJL001_Gp84_N"/>
    <property type="match status" value="1"/>
</dbReference>
<gene>
    <name evidence="2" type="ORF">DMENIID0002_07670</name>
</gene>
<dbReference type="AlphaFoldDB" id="A0AAT9G8I2"/>
<feature type="domain" description="Bacteriophage phiJL001 Gp84 C-terminal" evidence="1">
    <location>
        <begin position="181"/>
        <end position="259"/>
    </location>
</feature>
<organism evidence="2">
    <name type="scientific">Candidatus Tisiphia endosymbiont of Sergentomyia squamirostris</name>
    <dbReference type="NCBI Taxonomy" id="3113639"/>
    <lineage>
        <taxon>Bacteria</taxon>
        <taxon>Pseudomonadati</taxon>
        <taxon>Pseudomonadota</taxon>
        <taxon>Alphaproteobacteria</taxon>
        <taxon>Rickettsiales</taxon>
        <taxon>Rickettsiaceae</taxon>
        <taxon>Rickettsieae</taxon>
        <taxon>Candidatus Tisiphia</taxon>
    </lineage>
</organism>